<evidence type="ECO:0000313" key="3">
    <source>
        <dbReference type="EMBL" id="MPM37080.1"/>
    </source>
</evidence>
<feature type="transmembrane region" description="Helical" evidence="1">
    <location>
        <begin position="12"/>
        <end position="38"/>
    </location>
</feature>
<accession>A0A644Z871</accession>
<dbReference type="InterPro" id="IPR055396">
    <property type="entry name" value="DUF7088"/>
</dbReference>
<feature type="domain" description="DUF7088" evidence="2">
    <location>
        <begin position="51"/>
        <end position="135"/>
    </location>
</feature>
<gene>
    <name evidence="3" type="ORF">SDC9_83686</name>
</gene>
<name>A0A644Z871_9ZZZZ</name>
<protein>
    <recommendedName>
        <fullName evidence="2">DUF7088 domain-containing protein</fullName>
    </recommendedName>
</protein>
<sequence length="484" mass="52813">MKRMNRTNEAFKLNALFALLVVLMIGVAFLLNIVVYTLGNRYSLSYDLTANAAYQIGDDTKQVLDGLTDDITLYVLANDGSFAGNAYFVQAQRILEQYPKYSPRIKLQYIDYTADPTFAAQYPDLTLKDGDTLVKSNRGLKQLPLASLFNYTYTEDQSLAIESSRAEEALTSAIVSVTTENPVNIAILSGNDVFTDTDALKSVLSDNNFVVSSANMVTDPLDHYDILLLLAHAVDLSTDVLDKFDAFLYNGGNYGKTLLYAADVSQPPTPNLDAFLREWGVSVGDGAVFETSKDRAYSYQPYYPLANYTNADYTAKLKDSKNPVLLPLSRPLSLVFTNKDNRFVDTLLSFYETAGVRPSTADDSFTASMATQWGPMPALTLTSWKIASGDHEKQSNVVVSASSYLFAATSISNTSLNNASYLVALFNTLTNREDTISIAPKSLAGNTLGVTTGAASTLGIVLCAGLPLLILGTGIAVWLTRRYR</sequence>
<reference evidence="3" key="1">
    <citation type="submission" date="2019-08" db="EMBL/GenBank/DDBJ databases">
        <authorList>
            <person name="Kucharzyk K."/>
            <person name="Murdoch R.W."/>
            <person name="Higgins S."/>
            <person name="Loffler F."/>
        </authorList>
    </citation>
    <scope>NUCLEOTIDE SEQUENCE</scope>
</reference>
<feature type="transmembrane region" description="Helical" evidence="1">
    <location>
        <begin position="458"/>
        <end position="479"/>
    </location>
</feature>
<dbReference type="EMBL" id="VSSQ01007820">
    <property type="protein sequence ID" value="MPM37080.1"/>
    <property type="molecule type" value="Genomic_DNA"/>
</dbReference>
<proteinExistence type="predicted"/>
<comment type="caution">
    <text evidence="3">The sequence shown here is derived from an EMBL/GenBank/DDBJ whole genome shotgun (WGS) entry which is preliminary data.</text>
</comment>
<keyword evidence="1" id="KW-0812">Transmembrane</keyword>
<keyword evidence="1" id="KW-0472">Membrane</keyword>
<keyword evidence="1" id="KW-1133">Transmembrane helix</keyword>
<evidence type="ECO:0000256" key="1">
    <source>
        <dbReference type="SAM" id="Phobius"/>
    </source>
</evidence>
<organism evidence="3">
    <name type="scientific">bioreactor metagenome</name>
    <dbReference type="NCBI Taxonomy" id="1076179"/>
    <lineage>
        <taxon>unclassified sequences</taxon>
        <taxon>metagenomes</taxon>
        <taxon>ecological metagenomes</taxon>
    </lineage>
</organism>
<dbReference type="Pfam" id="PF23357">
    <property type="entry name" value="DUF7088"/>
    <property type="match status" value="1"/>
</dbReference>
<dbReference type="AlphaFoldDB" id="A0A644Z871"/>
<evidence type="ECO:0000259" key="2">
    <source>
        <dbReference type="Pfam" id="PF23357"/>
    </source>
</evidence>